<proteinExistence type="predicted"/>
<evidence type="ECO:0000313" key="1">
    <source>
        <dbReference type="EMBL" id="MCW8086557.1"/>
    </source>
</evidence>
<dbReference type="Proteomes" id="UP001526430">
    <property type="component" value="Unassembled WGS sequence"/>
</dbReference>
<organism evidence="1 2">
    <name type="scientific">Sabulicella glaciei</name>
    <dbReference type="NCBI Taxonomy" id="2984948"/>
    <lineage>
        <taxon>Bacteria</taxon>
        <taxon>Pseudomonadati</taxon>
        <taxon>Pseudomonadota</taxon>
        <taxon>Alphaproteobacteria</taxon>
        <taxon>Acetobacterales</taxon>
        <taxon>Acetobacteraceae</taxon>
        <taxon>Sabulicella</taxon>
    </lineage>
</organism>
<dbReference type="InterPro" id="IPR051239">
    <property type="entry name" value="2'-dNMP_N-hydrolase"/>
</dbReference>
<dbReference type="RefSeq" id="WP_301590623.1">
    <property type="nucleotide sequence ID" value="NZ_JAPFQI010000009.1"/>
</dbReference>
<evidence type="ECO:0000313" key="2">
    <source>
        <dbReference type="Proteomes" id="UP001526430"/>
    </source>
</evidence>
<reference evidence="1 2" key="1">
    <citation type="submission" date="2022-10" db="EMBL/GenBank/DDBJ databases">
        <title>Roseococcus glaciei nov., sp. nov., isolated from glacier.</title>
        <authorList>
            <person name="Liu Q."/>
            <person name="Xin Y.-H."/>
        </authorList>
    </citation>
    <scope>NUCLEOTIDE SEQUENCE [LARGE SCALE GENOMIC DNA]</scope>
    <source>
        <strain evidence="1 2">MDT2-1-1</strain>
    </source>
</reference>
<dbReference type="PANTHER" id="PTHR15364:SF0">
    <property type="entry name" value="2'-DEOXYNUCLEOSIDE 5'-PHOSPHATE N-HYDROLASE 1"/>
    <property type="match status" value="1"/>
</dbReference>
<accession>A0ABT3NWM3</accession>
<dbReference type="InterPro" id="IPR007710">
    <property type="entry name" value="Nucleoside_deoxyribTrfase"/>
</dbReference>
<dbReference type="PANTHER" id="PTHR15364">
    <property type="entry name" value="2'-DEOXYNUCLEOSIDE 5'-PHOSPHATE N-HYDROLASE 1"/>
    <property type="match status" value="1"/>
</dbReference>
<dbReference type="Pfam" id="PF05014">
    <property type="entry name" value="Nuc_deoxyrib_tr"/>
    <property type="match status" value="1"/>
</dbReference>
<name>A0ABT3NWM3_9PROT</name>
<keyword evidence="2" id="KW-1185">Reference proteome</keyword>
<protein>
    <submittedName>
        <fullName evidence="1">Nucleoside 2-deoxyribosyltransferase</fullName>
    </submittedName>
</protein>
<gene>
    <name evidence="1" type="ORF">OF850_13030</name>
</gene>
<dbReference type="SUPFAM" id="SSF52309">
    <property type="entry name" value="N-(deoxy)ribosyltransferase-like"/>
    <property type="match status" value="1"/>
</dbReference>
<dbReference type="Gene3D" id="3.40.50.450">
    <property type="match status" value="1"/>
</dbReference>
<sequence>MRLYLAGPEVFLPDADAIGAAKKALCAAHGIEGAFPLDPPLADPSDWRAIHARCEEMLRGCDALLANLSPFRGAGADPGTVFEMGLMRGLGRPVHGYMATEATLRERIACREDGGAWRDAEGLTVEDFGLGENLMLEGAIAESGGMMVRMAAADPWRDLAPFEEALRRLSPRRSDRR</sequence>
<comment type="caution">
    <text evidence="1">The sequence shown here is derived from an EMBL/GenBank/DDBJ whole genome shotgun (WGS) entry which is preliminary data.</text>
</comment>
<dbReference type="EMBL" id="JAPFQI010000009">
    <property type="protein sequence ID" value="MCW8086557.1"/>
    <property type="molecule type" value="Genomic_DNA"/>
</dbReference>